<dbReference type="EMBL" id="CP010536">
    <property type="protein sequence ID" value="AJG17470.1"/>
    <property type="molecule type" value="Genomic_DNA"/>
</dbReference>
<proteinExistence type="predicted"/>
<dbReference type="STRING" id="68895.RR42_m0055"/>
<dbReference type="InterPro" id="IPR021276">
    <property type="entry name" value="DUF2855"/>
</dbReference>
<evidence type="ECO:0008006" key="4">
    <source>
        <dbReference type="Google" id="ProtNLM"/>
    </source>
</evidence>
<feature type="compositionally biased region" description="Low complexity" evidence="1">
    <location>
        <begin position="12"/>
        <end position="34"/>
    </location>
</feature>
<accession>A0A0C4Y3M6</accession>
<sequence length="421" mass="46823">MASASTVKKGQKVGQKMGQKMDQATHSNHGSNHGNHNDRAEQSLTVTRLLTRKHALNESQLEARRERTDAAPGEVLLKIDRFALTTNNITYAAFGDAMNYWQFFPTGQQEWGHMPVWGFADVVDSKVPGVAAGERFYGYFPIASHIRMQPERVTERGFYDALEHRRPLTSAYNQYTRVTHDAAYAPELENYQMLYRPLFITSFMLADFLEDNRFFGATRLVVSSASSKTAYGTAFCLRDLPGISLAAITSARNRPFVEGLGCYAEVVGYDDLETLPTDAPTLYVDFSGDEALRARVHHHFGGALVYDCFAGSAQNTGFLRDTGLPGPKPEFYFAPVQIRKRNADWGPEGVNRRFNAAQRAFIDYVKTPANGWLTLIEAQGFGAAQDRIASLVAGGSEPKAGYVVRLDGSERSNDRARMTEE</sequence>
<evidence type="ECO:0000313" key="2">
    <source>
        <dbReference type="EMBL" id="AJG17470.1"/>
    </source>
</evidence>
<keyword evidence="3" id="KW-1185">Reference proteome</keyword>
<organism evidence="2 3">
    <name type="scientific">Cupriavidus basilensis</name>
    <dbReference type="NCBI Taxonomy" id="68895"/>
    <lineage>
        <taxon>Bacteria</taxon>
        <taxon>Pseudomonadati</taxon>
        <taxon>Pseudomonadota</taxon>
        <taxon>Betaproteobacteria</taxon>
        <taxon>Burkholderiales</taxon>
        <taxon>Burkholderiaceae</taxon>
        <taxon>Cupriavidus</taxon>
    </lineage>
</organism>
<protein>
    <recommendedName>
        <fullName evidence="4">DUF2855 family protein</fullName>
    </recommendedName>
</protein>
<dbReference type="Pfam" id="PF11017">
    <property type="entry name" value="DUF2855"/>
    <property type="match status" value="1"/>
</dbReference>
<name>A0A0C4Y3M6_9BURK</name>
<dbReference type="Proteomes" id="UP000031843">
    <property type="component" value="Chromosome main"/>
</dbReference>
<dbReference type="AlphaFoldDB" id="A0A0C4Y3M6"/>
<feature type="region of interest" description="Disordered" evidence="1">
    <location>
        <begin position="1"/>
        <end position="40"/>
    </location>
</feature>
<evidence type="ECO:0000256" key="1">
    <source>
        <dbReference type="SAM" id="MobiDB-lite"/>
    </source>
</evidence>
<dbReference type="KEGG" id="cbw:RR42_m0055"/>
<reference evidence="2 3" key="1">
    <citation type="journal article" date="2015" name="Genome Announc.">
        <title>Complete Genome Sequence of Cupriavidus basilensis 4G11, Isolated from the Oak Ridge Field Research Center Site.</title>
        <authorList>
            <person name="Ray J."/>
            <person name="Waters R.J."/>
            <person name="Skerker J.M."/>
            <person name="Kuehl J.V."/>
            <person name="Price M.N."/>
            <person name="Huang J."/>
            <person name="Chakraborty R."/>
            <person name="Arkin A.P."/>
            <person name="Deutschbauer A."/>
        </authorList>
    </citation>
    <scope>NUCLEOTIDE SEQUENCE [LARGE SCALE GENOMIC DNA]</scope>
    <source>
        <strain evidence="2">4G11</strain>
    </source>
</reference>
<gene>
    <name evidence="2" type="ORF">RR42_m0055</name>
</gene>
<evidence type="ECO:0000313" key="3">
    <source>
        <dbReference type="Proteomes" id="UP000031843"/>
    </source>
</evidence>